<comment type="caution">
    <text evidence="4">The sequence shown here is derived from an EMBL/GenBank/DDBJ whole genome shotgun (WGS) entry which is preliminary data.</text>
</comment>
<protein>
    <submittedName>
        <fullName evidence="4">Putative glycosyltransferase</fullName>
    </submittedName>
</protein>
<dbReference type="SUPFAM" id="SSF53474">
    <property type="entry name" value="alpha/beta-Hydrolases"/>
    <property type="match status" value="1"/>
</dbReference>
<dbReference type="EMBL" id="QGNW01001508">
    <property type="protein sequence ID" value="RVW38258.1"/>
    <property type="molecule type" value="Genomic_DNA"/>
</dbReference>
<dbReference type="InterPro" id="IPR029058">
    <property type="entry name" value="AB_hydrolase_fold"/>
</dbReference>
<dbReference type="Gene3D" id="3.40.50.1820">
    <property type="entry name" value="alpha/beta hydrolase"/>
    <property type="match status" value="1"/>
</dbReference>
<dbReference type="Proteomes" id="UP000288805">
    <property type="component" value="Unassembled WGS sequence"/>
</dbReference>
<keyword evidence="2" id="KW-0472">Membrane</keyword>
<evidence type="ECO:0000313" key="4">
    <source>
        <dbReference type="EMBL" id="RVW38258.1"/>
    </source>
</evidence>
<accession>A0A438DSN7</accession>
<keyword evidence="2" id="KW-0812">Transmembrane</keyword>
<feature type="region of interest" description="Disordered" evidence="1">
    <location>
        <begin position="313"/>
        <end position="333"/>
    </location>
</feature>
<evidence type="ECO:0000313" key="5">
    <source>
        <dbReference type="Proteomes" id="UP000288805"/>
    </source>
</evidence>
<name>A0A438DSN7_VITVI</name>
<evidence type="ECO:0000256" key="2">
    <source>
        <dbReference type="SAM" id="Phobius"/>
    </source>
</evidence>
<feature type="compositionally biased region" description="Polar residues" evidence="1">
    <location>
        <begin position="313"/>
        <end position="322"/>
    </location>
</feature>
<feature type="domain" description="Exostosin GT47" evidence="3">
    <location>
        <begin position="407"/>
        <end position="686"/>
    </location>
</feature>
<dbReference type="Pfam" id="PF03016">
    <property type="entry name" value="Exostosin_GT47"/>
    <property type="match status" value="1"/>
</dbReference>
<dbReference type="GO" id="GO:0016740">
    <property type="term" value="F:transferase activity"/>
    <property type="evidence" value="ECO:0007669"/>
    <property type="project" value="UniProtKB-KW"/>
</dbReference>
<keyword evidence="2" id="KW-1133">Transmembrane helix</keyword>
<dbReference type="InterPro" id="IPR040911">
    <property type="entry name" value="Exostosin_GT47"/>
</dbReference>
<reference evidence="4 5" key="1">
    <citation type="journal article" date="2018" name="PLoS Genet.">
        <title>Population sequencing reveals clonal diversity and ancestral inbreeding in the grapevine cultivar Chardonnay.</title>
        <authorList>
            <person name="Roach M.J."/>
            <person name="Johnson D.L."/>
            <person name="Bohlmann J."/>
            <person name="van Vuuren H.J."/>
            <person name="Jones S.J."/>
            <person name="Pretorius I.S."/>
            <person name="Schmidt S.A."/>
            <person name="Borneman A.R."/>
        </authorList>
    </citation>
    <scope>NUCLEOTIDE SEQUENCE [LARGE SCALE GENOMIC DNA]</scope>
    <source>
        <strain evidence="5">cv. Chardonnay</strain>
        <tissue evidence="4">Leaf</tissue>
    </source>
</reference>
<evidence type="ECO:0000259" key="3">
    <source>
        <dbReference type="Pfam" id="PF03016"/>
    </source>
</evidence>
<dbReference type="PANTHER" id="PTHR31934">
    <property type="entry name" value="ALPHA/BETA-HYDROLASES SUPERFAMILY PROTEIN"/>
    <property type="match status" value="1"/>
</dbReference>
<sequence length="1356" mass="152656">MECTLKFQKFCLVETRRWIFMVGLVAITYLLCQSLLLPYGNALLSLLPDRDVPIYDNFSSPTRQSSVRSFMVNKSLLSNASDLTDTSLFVEVVEDVEKSNVTVEFGDDNGTEGTDEDIEDGLALEREDLENIVEFNEDDNGPKEKGGDTENFASESKGMDHVVEFTKDNNISKGLPFKKVVDMDGISALEYVNNQENSSDLKKDSEMRHIGSAVHIVKPPNEGISTDNIVKADASLTPSTPGSLGTTFKSHLLASPGVDSLFNTTYIEKMASNGNASNHLTATDISSVGKPEKEILSKDENLLVLQSDLADLNNNSAMTSNPGRKKMQSEMPPKSVTSIYDMNRRLVRHRASSRAMRPRWASPRDQEMLAAKLQIQNAPRVKNDPELHAPLFRNVSMFKRSYELMERILKVYVYKDGEKPIFHQPILKGLYASEGWFMKLMERNKHFVVKDPRQAQLFYMPFSSRMLEYKLYVRNSHNRTNLRQYLKQYSEKIAAKYRFWNRTGGADHFLVACHDWAPYETRHHMEQCIKALCNADVTAGFKIGRDVSLPETYVRSARNPLRDLGGKPPSERHILAFYAGNMHGYLRPILLKYWKDKDPDMKIYGPMPPGVASKMNYIQHMKSSKFCICPKGYEVNSPRVVEAIFYECVPVIISDNFVPPFFDVLDWGAFSIILAEKDIPNLKDVLLSIPNDKYLQMQLGVRKVQKHFLWHAKPLKYDLFHMTLHSIWYNRVFQSVALTEKVGIRSSLPPLAYSLNAYRGADTCPPKAPMASILLNNVIIFRAQNMASESGVHSYGVGEIGGLEEAMDNSCINGEIFEIPSTVGHISSNSYLFERHRYQRKDVKMMAAIRNDVLVAENLVTRDVNKYSEDPVMISCGQHSSRFSCNEVCERRAFDLKEESHVNIRSQIAGSNYSYQSTSFLFQGSGCMSTCGEAHRPIGHELGLLLPFFGMRLAWRLAWASSRYSFCFVRCMQIRVRSIISRVQTTLHGSSDDIGWLQCTPGVAPVEDGTARFLELLREIRISTPTLLSYCVDTGMSVKLKSTTGLRNGKHTLPNSYVYLLIPGLFGNHGPLYFVNTKKFFSKMGLACHIAKIHSEASVEHNAWELKQYIEELYWGSGKCVILLGHSKGGVDAAAALSMYWSDLKDKVAGLALVQSPYGGTPLASDILREGQIADRETRRILEFLICKLIKGDIQALEDLTYEKRREFIMNHKLPECIPLISFHSEASVAPSVLATMSHVAHAELPLLPLPRFGSKESDVQGCKVPVVIPISAVLSLCALHLQLRYGEKSDGLVTCRDAEVPGSVVVKPDLKLDHAWMVYFSGKKDLSEPDACEMSEALLTLLVELGKTKKEQRRE</sequence>
<proteinExistence type="predicted"/>
<keyword evidence="4" id="KW-0808">Transferase</keyword>
<gene>
    <name evidence="4" type="primary">VvCHDh000093_12</name>
    <name evidence="4" type="ORF">CK203_071171</name>
</gene>
<dbReference type="PANTHER" id="PTHR31934:SF5">
    <property type="entry name" value="OS05G0557900 PROTEIN"/>
    <property type="match status" value="1"/>
</dbReference>
<feature type="transmembrane region" description="Helical" evidence="2">
    <location>
        <begin position="18"/>
        <end position="40"/>
    </location>
</feature>
<organism evidence="4 5">
    <name type="scientific">Vitis vinifera</name>
    <name type="common">Grape</name>
    <dbReference type="NCBI Taxonomy" id="29760"/>
    <lineage>
        <taxon>Eukaryota</taxon>
        <taxon>Viridiplantae</taxon>
        <taxon>Streptophyta</taxon>
        <taxon>Embryophyta</taxon>
        <taxon>Tracheophyta</taxon>
        <taxon>Spermatophyta</taxon>
        <taxon>Magnoliopsida</taxon>
        <taxon>eudicotyledons</taxon>
        <taxon>Gunneridae</taxon>
        <taxon>Pentapetalae</taxon>
        <taxon>rosids</taxon>
        <taxon>Vitales</taxon>
        <taxon>Vitaceae</taxon>
        <taxon>Viteae</taxon>
        <taxon>Vitis</taxon>
    </lineage>
</organism>
<evidence type="ECO:0000256" key="1">
    <source>
        <dbReference type="SAM" id="MobiDB-lite"/>
    </source>
</evidence>